<feature type="domain" description="ABC transporter" evidence="8">
    <location>
        <begin position="372"/>
        <end position="607"/>
    </location>
</feature>
<dbReference type="Pfam" id="PF00005">
    <property type="entry name" value="ABC_tran"/>
    <property type="match status" value="1"/>
</dbReference>
<dbReference type="CDD" id="cd18570">
    <property type="entry name" value="ABC_6TM_PCAT1_LagD_like"/>
    <property type="match status" value="1"/>
</dbReference>
<feature type="transmembrane region" description="Helical" evidence="7">
    <location>
        <begin position="170"/>
        <end position="195"/>
    </location>
</feature>
<dbReference type="EMBL" id="CP019288">
    <property type="protein sequence ID" value="QHI36270.1"/>
    <property type="molecule type" value="Genomic_DNA"/>
</dbReference>
<evidence type="ECO:0000259" key="8">
    <source>
        <dbReference type="PROSITE" id="PS50893"/>
    </source>
</evidence>
<keyword evidence="5 7" id="KW-1133">Transmembrane helix</keyword>
<reference evidence="10 11" key="1">
    <citation type="journal article" date="2013" name="Int. J. Syst. Evol. Microbiol.">
        <title>Kordia antarctica sp. nov., isolated from Antarctic seawater.</title>
        <authorList>
            <person name="Baek K."/>
            <person name="Choi A."/>
            <person name="Kang I."/>
            <person name="Lee K."/>
            <person name="Cho J.C."/>
        </authorList>
    </citation>
    <scope>NUCLEOTIDE SEQUENCE [LARGE SCALE GENOMIC DNA]</scope>
    <source>
        <strain evidence="10 11">IMCC3317</strain>
    </source>
</reference>
<dbReference type="Pfam" id="PF00664">
    <property type="entry name" value="ABC_membrane"/>
    <property type="match status" value="1"/>
</dbReference>
<sequence length="619" mass="70674">MKFNSIIYVLILAILILAFGIIYQVILSLTIDENSEKFTKRHQLRKQWFLNILKPDHKTIGYSFILGLCIAILGMSIAVFAQQLIDQILPSKNTNMLIFSIVIVSVLLLVKVFFTTLRDNFLISQSKDLNNRIIDRFYTSLLRLPKPFFDTRKIGELVARFNDTQRIQNVIKVIIGNVVIHTLISIVSLAFLFYYSWKIGLIAAISLPFYFLFIYGFNTKIIVAQKEIMRSSTDNESNYINSIQNISTIKNTKRLSVFQKMNQRMYGNFQDKIFQLGKINVRLSLFSSVFGVLFLMGVLMYAAFEVYSGFMLIGELTAVLCIASSLLPSVASLALVAIPINEAQVAFDRMHELIALEEESSEKTLITQFESLTITDVSFAFSRRKQILNKINIQVSKNQCIAIVGESDCGKTTLSQLIQKKYTHTNGEILVNEKIPLQQISTKDWHTMIGVIPQEIIIFPGTLFDNIVLGKKDSLQNVDAFITEYSFEDFIQSLPKGYATLLGKDGINLSDGQKQILALIRVLYKKPQVLILDEFTATMDRNTAMFVFKVLKQLKSKITIIIISHHLQYLKLVVDEIYIIQEGETKVHGSHRTLLKTQNFYSDFWEKLLKTSEIVSWIS</sequence>
<dbReference type="InterPro" id="IPR011527">
    <property type="entry name" value="ABC1_TM_dom"/>
</dbReference>
<dbReference type="SMART" id="SM00382">
    <property type="entry name" value="AAA"/>
    <property type="match status" value="1"/>
</dbReference>
<feature type="transmembrane region" description="Helical" evidence="7">
    <location>
        <begin position="283"/>
        <end position="304"/>
    </location>
</feature>
<dbReference type="KEGG" id="kan:IMCC3317_16300"/>
<comment type="subcellular location">
    <subcellularLocation>
        <location evidence="1">Cell membrane</location>
        <topology evidence="1">Multi-pass membrane protein</topology>
    </subcellularLocation>
</comment>
<keyword evidence="2 7" id="KW-0812">Transmembrane</keyword>
<evidence type="ECO:0000256" key="2">
    <source>
        <dbReference type="ARBA" id="ARBA00022692"/>
    </source>
</evidence>
<dbReference type="Gene3D" id="3.40.50.300">
    <property type="entry name" value="P-loop containing nucleotide triphosphate hydrolases"/>
    <property type="match status" value="1"/>
</dbReference>
<dbReference type="PANTHER" id="PTHR43394">
    <property type="entry name" value="ATP-DEPENDENT PERMEASE MDL1, MITOCHONDRIAL"/>
    <property type="match status" value="1"/>
</dbReference>
<evidence type="ECO:0000259" key="9">
    <source>
        <dbReference type="PROSITE" id="PS50929"/>
    </source>
</evidence>
<evidence type="ECO:0000256" key="6">
    <source>
        <dbReference type="ARBA" id="ARBA00023136"/>
    </source>
</evidence>
<dbReference type="RefSeq" id="WP_160128991.1">
    <property type="nucleotide sequence ID" value="NZ_CP019288.1"/>
</dbReference>
<keyword evidence="11" id="KW-1185">Reference proteome</keyword>
<feature type="transmembrane region" description="Helical" evidence="7">
    <location>
        <begin position="6"/>
        <end position="31"/>
    </location>
</feature>
<dbReference type="Gene3D" id="1.20.1560.10">
    <property type="entry name" value="ABC transporter type 1, transmembrane domain"/>
    <property type="match status" value="1"/>
</dbReference>
<dbReference type="GO" id="GO:0005524">
    <property type="term" value="F:ATP binding"/>
    <property type="evidence" value="ECO:0007669"/>
    <property type="project" value="UniProtKB-KW"/>
</dbReference>
<keyword evidence="6 7" id="KW-0472">Membrane</keyword>
<evidence type="ECO:0000256" key="1">
    <source>
        <dbReference type="ARBA" id="ARBA00004651"/>
    </source>
</evidence>
<proteinExistence type="predicted"/>
<evidence type="ECO:0000256" key="7">
    <source>
        <dbReference type="SAM" id="Phobius"/>
    </source>
</evidence>
<evidence type="ECO:0000256" key="5">
    <source>
        <dbReference type="ARBA" id="ARBA00022989"/>
    </source>
</evidence>
<dbReference type="GO" id="GO:0015421">
    <property type="term" value="F:ABC-type oligopeptide transporter activity"/>
    <property type="evidence" value="ECO:0007669"/>
    <property type="project" value="TreeGrafter"/>
</dbReference>
<keyword evidence="3" id="KW-0547">Nucleotide-binding</keyword>
<feature type="transmembrane region" description="Helical" evidence="7">
    <location>
        <begin position="97"/>
        <end position="117"/>
    </location>
</feature>
<dbReference type="Proteomes" id="UP000464657">
    <property type="component" value="Chromosome"/>
</dbReference>
<keyword evidence="4 10" id="KW-0067">ATP-binding</keyword>
<dbReference type="GO" id="GO:0016887">
    <property type="term" value="F:ATP hydrolysis activity"/>
    <property type="evidence" value="ECO:0007669"/>
    <property type="project" value="InterPro"/>
</dbReference>
<evidence type="ECO:0000313" key="10">
    <source>
        <dbReference type="EMBL" id="QHI36270.1"/>
    </source>
</evidence>
<dbReference type="OrthoDB" id="1291564at2"/>
<protein>
    <submittedName>
        <fullName evidence="10">Multidrug resistance ABC transporter ATP-binding and permease protein</fullName>
    </submittedName>
</protein>
<dbReference type="AlphaFoldDB" id="A0A7L4ZIC0"/>
<dbReference type="SUPFAM" id="SSF90123">
    <property type="entry name" value="ABC transporter transmembrane region"/>
    <property type="match status" value="1"/>
</dbReference>
<name>A0A7L4ZIC0_9FLAO</name>
<dbReference type="GO" id="GO:0005886">
    <property type="term" value="C:plasma membrane"/>
    <property type="evidence" value="ECO:0007669"/>
    <property type="project" value="UniProtKB-SubCell"/>
</dbReference>
<dbReference type="InterPro" id="IPR039421">
    <property type="entry name" value="Type_1_exporter"/>
</dbReference>
<feature type="transmembrane region" description="Helical" evidence="7">
    <location>
        <begin position="60"/>
        <end position="85"/>
    </location>
</feature>
<evidence type="ECO:0000313" key="11">
    <source>
        <dbReference type="Proteomes" id="UP000464657"/>
    </source>
</evidence>
<gene>
    <name evidence="10" type="primary">lmrA</name>
    <name evidence="10" type="ORF">IMCC3317_16300</name>
</gene>
<feature type="domain" description="ABC transmembrane type-1" evidence="9">
    <location>
        <begin position="63"/>
        <end position="342"/>
    </location>
</feature>
<dbReference type="SUPFAM" id="SSF52540">
    <property type="entry name" value="P-loop containing nucleoside triphosphate hydrolases"/>
    <property type="match status" value="1"/>
</dbReference>
<dbReference type="InterPro" id="IPR027417">
    <property type="entry name" value="P-loop_NTPase"/>
</dbReference>
<organism evidence="10 11">
    <name type="scientific">Kordia antarctica</name>
    <dbReference type="NCBI Taxonomy" id="1218801"/>
    <lineage>
        <taxon>Bacteria</taxon>
        <taxon>Pseudomonadati</taxon>
        <taxon>Bacteroidota</taxon>
        <taxon>Flavobacteriia</taxon>
        <taxon>Flavobacteriales</taxon>
        <taxon>Flavobacteriaceae</taxon>
        <taxon>Kordia</taxon>
    </lineage>
</organism>
<dbReference type="PANTHER" id="PTHR43394:SF1">
    <property type="entry name" value="ATP-BINDING CASSETTE SUB-FAMILY B MEMBER 10, MITOCHONDRIAL"/>
    <property type="match status" value="1"/>
</dbReference>
<dbReference type="InterPro" id="IPR003439">
    <property type="entry name" value="ABC_transporter-like_ATP-bd"/>
</dbReference>
<dbReference type="PROSITE" id="PS50893">
    <property type="entry name" value="ABC_TRANSPORTER_2"/>
    <property type="match status" value="1"/>
</dbReference>
<dbReference type="PROSITE" id="PS50929">
    <property type="entry name" value="ABC_TM1F"/>
    <property type="match status" value="1"/>
</dbReference>
<dbReference type="InterPro" id="IPR036640">
    <property type="entry name" value="ABC1_TM_sf"/>
</dbReference>
<evidence type="ECO:0000256" key="3">
    <source>
        <dbReference type="ARBA" id="ARBA00022741"/>
    </source>
</evidence>
<feature type="transmembrane region" description="Helical" evidence="7">
    <location>
        <begin position="201"/>
        <end position="223"/>
    </location>
</feature>
<dbReference type="InterPro" id="IPR003593">
    <property type="entry name" value="AAA+_ATPase"/>
</dbReference>
<feature type="transmembrane region" description="Helical" evidence="7">
    <location>
        <begin position="316"/>
        <end position="340"/>
    </location>
</feature>
<accession>A0A7L4ZIC0</accession>
<evidence type="ECO:0000256" key="4">
    <source>
        <dbReference type="ARBA" id="ARBA00022840"/>
    </source>
</evidence>